<evidence type="ECO:0000313" key="2">
    <source>
        <dbReference type="Proteomes" id="UP000257127"/>
    </source>
</evidence>
<dbReference type="Proteomes" id="UP000257127">
    <property type="component" value="Unassembled WGS sequence"/>
</dbReference>
<reference evidence="1 2" key="1">
    <citation type="submission" date="2018-08" db="EMBL/GenBank/DDBJ databases">
        <title>The draft genome squence of Brumimicrobium sp. N62.</title>
        <authorList>
            <person name="Du Z.-J."/>
            <person name="Luo H.-R."/>
        </authorList>
    </citation>
    <scope>NUCLEOTIDE SEQUENCE [LARGE SCALE GENOMIC DNA]</scope>
    <source>
        <strain evidence="1 2">N62</strain>
    </source>
</reference>
<evidence type="ECO:0000313" key="1">
    <source>
        <dbReference type="EMBL" id="RFC55545.1"/>
    </source>
</evidence>
<dbReference type="AlphaFoldDB" id="A0A3E1F164"/>
<gene>
    <name evidence="1" type="ORF">DXU93_01030</name>
</gene>
<keyword evidence="2" id="KW-1185">Reference proteome</keyword>
<comment type="caution">
    <text evidence="1">The sequence shown here is derived from an EMBL/GenBank/DDBJ whole genome shotgun (WGS) entry which is preliminary data.</text>
</comment>
<dbReference type="EMBL" id="QURB01000001">
    <property type="protein sequence ID" value="RFC55545.1"/>
    <property type="molecule type" value="Genomic_DNA"/>
</dbReference>
<organism evidence="1 2">
    <name type="scientific">Brumimicrobium aurantiacum</name>
    <dbReference type="NCBI Taxonomy" id="1737063"/>
    <lineage>
        <taxon>Bacteria</taxon>
        <taxon>Pseudomonadati</taxon>
        <taxon>Bacteroidota</taxon>
        <taxon>Flavobacteriia</taxon>
        <taxon>Flavobacteriales</taxon>
        <taxon>Crocinitomicaceae</taxon>
        <taxon>Brumimicrobium</taxon>
    </lineage>
</organism>
<name>A0A3E1F164_9FLAO</name>
<accession>A0A3E1F164</accession>
<proteinExistence type="predicted"/>
<protein>
    <submittedName>
        <fullName evidence="1">Uncharacterized protein</fullName>
    </submittedName>
</protein>
<sequence length="436" mass="49889">MPFNEDTPKRFMSETDSADNDYYFYSTETFFNGDTILFNQYFRESFYHVNVSGTYCEMWGGGFQPTADTTWLGRHITYNTLTNELKLKNNLNEILSFNFGLNIGDSALFYNNNSIQYYLKYEQLNQELVVDTMDWVKTYTITKYDALENLLQSPLSGFEIKLSERFGLVNFIDCNSFPSVEKGFVLMGQQDPMIGHYQLTYDEVFPWVPGDTLELYGIYDAQNYGVRTVKYDLITIQDRIETSDSVKIYLNIDTQIDYLPNGAPIRYPSAYGISYPNPIVFEKGRSISRFPHKAVFNRTTYLNDSAVNCGNRGRVTIYNEFLEYCDSCDCFTPYDGDGSGKGTVVYQEGLGIVKQTSQGYGDFDNFKMGELIYSNVGGARCGSYEPLSVDEYQINATKKLVKVVDILGREVKIQPNTLQIYIYSDGSSEKKFVSVE</sequence>